<organism evidence="2 3">
    <name type="scientific">Plutella xylostella</name>
    <name type="common">Diamondback moth</name>
    <name type="synonym">Plutella maculipennis</name>
    <dbReference type="NCBI Taxonomy" id="51655"/>
    <lineage>
        <taxon>Eukaryota</taxon>
        <taxon>Metazoa</taxon>
        <taxon>Ecdysozoa</taxon>
        <taxon>Arthropoda</taxon>
        <taxon>Hexapoda</taxon>
        <taxon>Insecta</taxon>
        <taxon>Pterygota</taxon>
        <taxon>Neoptera</taxon>
        <taxon>Endopterygota</taxon>
        <taxon>Lepidoptera</taxon>
        <taxon>Glossata</taxon>
        <taxon>Ditrysia</taxon>
        <taxon>Yponomeutoidea</taxon>
        <taxon>Plutellidae</taxon>
        <taxon>Plutella</taxon>
    </lineage>
</organism>
<dbReference type="Proteomes" id="UP000823941">
    <property type="component" value="Chromosome 21"/>
</dbReference>
<feature type="domain" description="Reverse transcriptase" evidence="1">
    <location>
        <begin position="189"/>
        <end position="457"/>
    </location>
</feature>
<dbReference type="Pfam" id="PF00078">
    <property type="entry name" value="RVT_1"/>
    <property type="match status" value="1"/>
</dbReference>
<evidence type="ECO:0000313" key="3">
    <source>
        <dbReference type="Proteomes" id="UP000823941"/>
    </source>
</evidence>
<dbReference type="Gene3D" id="3.30.70.270">
    <property type="match status" value="1"/>
</dbReference>
<comment type="caution">
    <text evidence="2">The sequence shown here is derived from an EMBL/GenBank/DDBJ whole genome shotgun (WGS) entry which is preliminary data.</text>
</comment>
<dbReference type="InterPro" id="IPR045609">
    <property type="entry name" value="DUF6451"/>
</dbReference>
<name>A0ABQ7Q559_PLUXY</name>
<dbReference type="PANTHER" id="PTHR47027:SF25">
    <property type="entry name" value="REVERSE TRANSCRIPTASE DOMAIN-CONTAINING PROTEIN"/>
    <property type="match status" value="1"/>
</dbReference>
<dbReference type="EMBL" id="JAHIBW010000021">
    <property type="protein sequence ID" value="KAG7300279.1"/>
    <property type="molecule type" value="Genomic_DNA"/>
</dbReference>
<reference evidence="2 3" key="1">
    <citation type="submission" date="2021-06" db="EMBL/GenBank/DDBJ databases">
        <title>A haploid diamondback moth (Plutella xylostella L.) genome assembly resolves 31 chromosomes and identifies a diamide resistance mutation.</title>
        <authorList>
            <person name="Ward C.M."/>
            <person name="Perry K.D."/>
            <person name="Baker G."/>
            <person name="Powis K."/>
            <person name="Heckel D.G."/>
            <person name="Baxter S.W."/>
        </authorList>
    </citation>
    <scope>NUCLEOTIDE SEQUENCE [LARGE SCALE GENOMIC DNA]</scope>
    <source>
        <strain evidence="2 3">LV</strain>
        <tissue evidence="2">Single pupa</tissue>
    </source>
</reference>
<dbReference type="PANTHER" id="PTHR47027">
    <property type="entry name" value="REVERSE TRANSCRIPTASE DOMAIN-CONTAINING PROTEIN"/>
    <property type="match status" value="1"/>
</dbReference>
<dbReference type="PROSITE" id="PS50878">
    <property type="entry name" value="RT_POL"/>
    <property type="match status" value="1"/>
</dbReference>
<gene>
    <name evidence="2" type="ORF">JYU34_015859</name>
</gene>
<sequence length="643" mass="73555">MSDELWNTIIKRQETKAILTKTTDIQQKELLLSQYASLRKTIKKLARRDKRIVAEDLATRAKEAAKNRNIRELYEITRKLSNPNDVSKKKPLCNKNGELLCTSEEQMARWHEHFSDLLNRFQHTEVNEEAARADQYLQIDTSAPTFDEVVNAIGQLKSGKSPGIDNICPEMLKANKHYAATLITPLINNVWKTEDIPSEWRKGLLVKVPKKGDLSLCDNWRGITLLPIAAKVLAKILLNRMSTEIEKYLREEQAGFRAGRSCTDHTNTVRIIIEECVEWNAELFLTFVDFEKAFDTIQWPAMWTCLKKKGIPTKIVNIIQSLYNGSTCHVIHDGLIGPPIPISTGVKQGCLLSPLLFIIILDDIMRQVSAGSRGIPWRQGQLEDLDYADDIVLLSKRLSDMQSKIEDLQREGGKYGLKINASKTESMKVSSSSTEHVTLGNSQLKLVDTFCYLGCILTNKGGADMDIDNRIKKAKAAFAQLAPVWKSHIMPLRLKLSIFESNVKSVLLYGCETWRTTKLLHHKLQVTVNRCLRSILRIYWPDTISNVDLWKKCNQTTLRKEIAMRRWRWIGHTMRRHDCNHAQVAFEWQPSGRRRPGRPVQSWRRSVEAEMKRAGLSWAQVKEAAQDREAWRRMSVALSSTGE</sequence>
<dbReference type="InterPro" id="IPR043502">
    <property type="entry name" value="DNA/RNA_pol_sf"/>
</dbReference>
<accession>A0ABQ7Q559</accession>
<dbReference type="CDD" id="cd01650">
    <property type="entry name" value="RT_nLTR_like"/>
    <property type="match status" value="1"/>
</dbReference>
<proteinExistence type="predicted"/>
<protein>
    <recommendedName>
        <fullName evidence="1">Reverse transcriptase domain-containing protein</fullName>
    </recommendedName>
</protein>
<dbReference type="InterPro" id="IPR043128">
    <property type="entry name" value="Rev_trsase/Diguanyl_cyclase"/>
</dbReference>
<evidence type="ECO:0000313" key="2">
    <source>
        <dbReference type="EMBL" id="KAG7300279.1"/>
    </source>
</evidence>
<keyword evidence="3" id="KW-1185">Reference proteome</keyword>
<dbReference type="InterPro" id="IPR000477">
    <property type="entry name" value="RT_dom"/>
</dbReference>
<dbReference type="Pfam" id="PF20049">
    <property type="entry name" value="DUF6451"/>
    <property type="match status" value="1"/>
</dbReference>
<dbReference type="SUPFAM" id="SSF56672">
    <property type="entry name" value="DNA/RNA polymerases"/>
    <property type="match status" value="1"/>
</dbReference>
<evidence type="ECO:0000259" key="1">
    <source>
        <dbReference type="PROSITE" id="PS50878"/>
    </source>
</evidence>